<dbReference type="SUPFAM" id="SSF54695">
    <property type="entry name" value="POZ domain"/>
    <property type="match status" value="1"/>
</dbReference>
<evidence type="ECO:0000313" key="2">
    <source>
        <dbReference type="EMBL" id="KAF2135470.1"/>
    </source>
</evidence>
<name>A0A6A6AUX4_9PEZI</name>
<dbReference type="GeneID" id="54293736"/>
<dbReference type="Proteomes" id="UP000799438">
    <property type="component" value="Unassembled WGS sequence"/>
</dbReference>
<feature type="non-terminal residue" evidence="2">
    <location>
        <position position="1"/>
    </location>
</feature>
<dbReference type="PROSITE" id="PS50097">
    <property type="entry name" value="BTB"/>
    <property type="match status" value="1"/>
</dbReference>
<dbReference type="PANTHER" id="PTHR47843:SF5">
    <property type="entry name" value="BTB_POZ DOMAIN PROTEIN"/>
    <property type="match status" value="1"/>
</dbReference>
<feature type="non-terminal residue" evidence="2">
    <location>
        <position position="175"/>
    </location>
</feature>
<proteinExistence type="predicted"/>
<reference evidence="2" key="1">
    <citation type="journal article" date="2020" name="Stud. Mycol.">
        <title>101 Dothideomycetes genomes: a test case for predicting lifestyles and emergence of pathogens.</title>
        <authorList>
            <person name="Haridas S."/>
            <person name="Albert R."/>
            <person name="Binder M."/>
            <person name="Bloem J."/>
            <person name="Labutti K."/>
            <person name="Salamov A."/>
            <person name="Andreopoulos B."/>
            <person name="Baker S."/>
            <person name="Barry K."/>
            <person name="Bills G."/>
            <person name="Bluhm B."/>
            <person name="Cannon C."/>
            <person name="Castanera R."/>
            <person name="Culley D."/>
            <person name="Daum C."/>
            <person name="Ezra D."/>
            <person name="Gonzalez J."/>
            <person name="Henrissat B."/>
            <person name="Kuo A."/>
            <person name="Liang C."/>
            <person name="Lipzen A."/>
            <person name="Lutzoni F."/>
            <person name="Magnuson J."/>
            <person name="Mondo S."/>
            <person name="Nolan M."/>
            <person name="Ohm R."/>
            <person name="Pangilinan J."/>
            <person name="Park H.-J."/>
            <person name="Ramirez L."/>
            <person name="Alfaro M."/>
            <person name="Sun H."/>
            <person name="Tritt A."/>
            <person name="Yoshinaga Y."/>
            <person name="Zwiers L.-H."/>
            <person name="Turgeon B."/>
            <person name="Goodwin S."/>
            <person name="Spatafora J."/>
            <person name="Crous P."/>
            <person name="Grigoriev I."/>
        </authorList>
    </citation>
    <scope>NUCLEOTIDE SEQUENCE</scope>
    <source>
        <strain evidence="2">CBS 121167</strain>
    </source>
</reference>
<accession>A0A6A6AUX4</accession>
<dbReference type="OrthoDB" id="6359816at2759"/>
<evidence type="ECO:0000259" key="1">
    <source>
        <dbReference type="PROSITE" id="PS50097"/>
    </source>
</evidence>
<dbReference type="InterPro" id="IPR000210">
    <property type="entry name" value="BTB/POZ_dom"/>
</dbReference>
<dbReference type="EMBL" id="ML995580">
    <property type="protein sequence ID" value="KAF2135470.1"/>
    <property type="molecule type" value="Genomic_DNA"/>
</dbReference>
<dbReference type="PANTHER" id="PTHR47843">
    <property type="entry name" value="BTB DOMAIN-CONTAINING PROTEIN-RELATED"/>
    <property type="match status" value="1"/>
</dbReference>
<gene>
    <name evidence="2" type="ORF">K452DRAFT_215462</name>
</gene>
<feature type="domain" description="BTB" evidence="1">
    <location>
        <begin position="9"/>
        <end position="79"/>
    </location>
</feature>
<dbReference type="Gene3D" id="3.30.710.10">
    <property type="entry name" value="Potassium Channel Kv1.1, Chain A"/>
    <property type="match status" value="1"/>
</dbReference>
<dbReference type="InterPro" id="IPR011333">
    <property type="entry name" value="SKP1/BTB/POZ_sf"/>
</dbReference>
<evidence type="ECO:0000313" key="3">
    <source>
        <dbReference type="Proteomes" id="UP000799438"/>
    </source>
</evidence>
<sequence length="175" mass="19464">RCLDTGKYSDLAVKCSNGDIYNVHKLVLCSQSNVFRNACDPGKNFKEANEGVIHMNEDSPEIVKALLEFLYRFDYSVPEDSGMLFHVQAYAMGEIYAVGGMKDLAKARFRNNALVSWACPTFPPAVKAIYNTTPETDRGLRDVAVEVAAAHVEDLLNDESYRNTMDEVGPFGKDL</sequence>
<organism evidence="2 3">
    <name type="scientific">Aplosporella prunicola CBS 121167</name>
    <dbReference type="NCBI Taxonomy" id="1176127"/>
    <lineage>
        <taxon>Eukaryota</taxon>
        <taxon>Fungi</taxon>
        <taxon>Dikarya</taxon>
        <taxon>Ascomycota</taxon>
        <taxon>Pezizomycotina</taxon>
        <taxon>Dothideomycetes</taxon>
        <taxon>Dothideomycetes incertae sedis</taxon>
        <taxon>Botryosphaeriales</taxon>
        <taxon>Aplosporellaceae</taxon>
        <taxon>Aplosporella</taxon>
    </lineage>
</organism>
<dbReference type="CDD" id="cd18186">
    <property type="entry name" value="BTB_POZ_ZBTB_KLHL-like"/>
    <property type="match status" value="1"/>
</dbReference>
<dbReference type="AlphaFoldDB" id="A0A6A6AUX4"/>
<dbReference type="RefSeq" id="XP_033391188.1">
    <property type="nucleotide sequence ID" value="XM_033536240.1"/>
</dbReference>
<keyword evidence="3" id="KW-1185">Reference proteome</keyword>
<dbReference type="Pfam" id="PF00651">
    <property type="entry name" value="BTB"/>
    <property type="match status" value="1"/>
</dbReference>
<protein>
    <recommendedName>
        <fullName evidence="1">BTB domain-containing protein</fullName>
    </recommendedName>
</protein>